<dbReference type="InterPro" id="IPR009003">
    <property type="entry name" value="Peptidase_S1_PA"/>
</dbReference>
<dbReference type="Pfam" id="PF13374">
    <property type="entry name" value="TPR_10"/>
    <property type="match status" value="5"/>
</dbReference>
<dbReference type="Gene3D" id="2.40.10.10">
    <property type="entry name" value="Trypsin-like serine proteases"/>
    <property type="match status" value="1"/>
</dbReference>
<reference evidence="1" key="1">
    <citation type="submission" date="2022-10" db="EMBL/GenBank/DDBJ databases">
        <title>Cytochrome P450 Catalyzes Benzene Ring Formation in the Biosynthesis of Trialkyl-Substituted Aromatic Polyketides.</title>
        <authorList>
            <person name="Zhao E."/>
            <person name="Ge H."/>
        </authorList>
    </citation>
    <scope>NUCLEOTIDE SEQUENCE</scope>
    <source>
        <strain evidence="1">NA0869</strain>
    </source>
</reference>
<dbReference type="InterPro" id="IPR027417">
    <property type="entry name" value="P-loop_NTPase"/>
</dbReference>
<accession>A0ABY6I2V8</accession>
<organism evidence="1 2">
    <name type="scientific">Streptomyces peucetius</name>
    <dbReference type="NCBI Taxonomy" id="1950"/>
    <lineage>
        <taxon>Bacteria</taxon>
        <taxon>Bacillati</taxon>
        <taxon>Actinomycetota</taxon>
        <taxon>Actinomycetes</taxon>
        <taxon>Kitasatosporales</taxon>
        <taxon>Streptomycetaceae</taxon>
        <taxon>Streptomyces</taxon>
    </lineage>
</organism>
<evidence type="ECO:0000313" key="1">
    <source>
        <dbReference type="EMBL" id="UYQ60085.1"/>
    </source>
</evidence>
<dbReference type="InterPro" id="IPR019734">
    <property type="entry name" value="TPR_rpt"/>
</dbReference>
<dbReference type="SMART" id="SM00028">
    <property type="entry name" value="TPR"/>
    <property type="match status" value="5"/>
</dbReference>
<protein>
    <submittedName>
        <fullName evidence="1">Tetratricopeptide repeat protein</fullName>
    </submittedName>
</protein>
<sequence length="1061" mass="114811">MVELDRRVQIRVRKPGKDKRGFGTGYLLAPRLVLTAAHVLDGMSTMERDAVTVSRPDVGDEEFSAAVCWQRNDDMVDAALIEVNNGHGWHTPESLSDLLARPPQRFGRLIGTRPHPVTLVGFPRMQKAPGDGRRLDEQLVGHILPGTGSLAGRYEVSSTVPTLPAAVSDSRWSGVSGAAVLSDDPFGEELLCGVIRRDRQSDDGTRLSATPTAHLLADEDFYALITRHTGWEPVLEPAEAVSLFAPAASERDLNSTAALLRADAEVVAFHGRESELADLRTWCETGSVSLSVRVLTGPGGQGKTRLARRLADILSQQGWATGHLRSELVDHDTPPDFSTLATALPLLVVVDYAETRPRLIRRLADQLRRSRHRVRLLLIARSDGEWRTDALNAAPAVRTLLTTAVTTPLAPLIPRTQPVKERLSAFTRAARDLARLLPRVRTVPAYDWEALASALQPPDDLGDPRYDNALTLQMTALVTLLQRGPNPADTAPEAPAEEILLLHEESFWEESAEAPAHKLGLATPALAAAVAVAAMCGATSEEEAAAVINTVPGLPADRTLRTAYWLSKLYPADASRYWGSLQPDRIAEYHASCTLARGGIRLPALLEAATSRQQIQLITVLARAAVAHHNVGRIIDSSQLLQTVDAALDKATLTYQTVEATTVALPDSSRVIALLALRFTASLVEADRQLARDDPGQYEPYLAAALCNFAMRLSNVGRRAEALTIGQEAVDIQRRLVSDNPSEYEPDLAVSLSSLGLKLSDVGREAEAVTIGQEAVDIRRRLVEDNPAEYASHLASALSNLGIPLSRLGRHIEAAAAEQEAVDIRRRMVEDNPAAYEPDLARSLSNLSNRLCELGRGAEALAAVKEAVDIQHRLAADNPDAYEPELARSLSNLSLRLGEAQLEGEGLTAAEQAVKIYRRLAADSPGLYAATFAVSLSNLGIRFSAADRGTEALAVLKEAVRIQRGLVEDNPAAYESHLAASLTNLSAELSGAEGLTVAEQAVEIYHRLAVNNPATYEPYLATSLTALFQRLSEMGRRGEALIVAERVMEIRSRLTTDNPNA</sequence>
<keyword evidence="2" id="KW-1185">Reference proteome</keyword>
<evidence type="ECO:0000313" key="2">
    <source>
        <dbReference type="Proteomes" id="UP001163878"/>
    </source>
</evidence>
<name>A0ABY6I2V8_STRPE</name>
<dbReference type="SUPFAM" id="SSF50494">
    <property type="entry name" value="Trypsin-like serine proteases"/>
    <property type="match status" value="1"/>
</dbReference>
<dbReference type="Gene3D" id="3.40.50.300">
    <property type="entry name" value="P-loop containing nucleotide triphosphate hydrolases"/>
    <property type="match status" value="1"/>
</dbReference>
<dbReference type="EMBL" id="CP107567">
    <property type="protein sequence ID" value="UYQ60085.1"/>
    <property type="molecule type" value="Genomic_DNA"/>
</dbReference>
<gene>
    <name evidence="1" type="ORF">OGH68_00335</name>
</gene>
<dbReference type="Gene3D" id="1.25.40.10">
    <property type="entry name" value="Tetratricopeptide repeat domain"/>
    <property type="match status" value="2"/>
</dbReference>
<dbReference type="Proteomes" id="UP001163878">
    <property type="component" value="Chromosome"/>
</dbReference>
<proteinExistence type="predicted"/>
<dbReference type="PANTHER" id="PTHR19959">
    <property type="entry name" value="KINESIN LIGHT CHAIN"/>
    <property type="match status" value="1"/>
</dbReference>
<dbReference type="SUPFAM" id="SSF52540">
    <property type="entry name" value="P-loop containing nucleoside triphosphate hydrolases"/>
    <property type="match status" value="1"/>
</dbReference>
<dbReference type="InterPro" id="IPR011990">
    <property type="entry name" value="TPR-like_helical_dom_sf"/>
</dbReference>
<dbReference type="InterPro" id="IPR043504">
    <property type="entry name" value="Peptidase_S1_PA_chymotrypsin"/>
</dbReference>
<dbReference type="RefSeq" id="WP_264241232.1">
    <property type="nucleotide sequence ID" value="NZ_CP107567.1"/>
</dbReference>
<dbReference type="PANTHER" id="PTHR19959:SF119">
    <property type="entry name" value="FUNGAL LIPASE-LIKE DOMAIN-CONTAINING PROTEIN"/>
    <property type="match status" value="1"/>
</dbReference>
<dbReference type="Pfam" id="PF13365">
    <property type="entry name" value="Trypsin_2"/>
    <property type="match status" value="1"/>
</dbReference>
<dbReference type="SUPFAM" id="SSF48452">
    <property type="entry name" value="TPR-like"/>
    <property type="match status" value="3"/>
</dbReference>